<keyword evidence="2" id="KW-1185">Reference proteome</keyword>
<evidence type="ECO:0000313" key="3">
    <source>
        <dbReference type="WBParaSite" id="OFLC_0000646801-mRNA-1"/>
    </source>
</evidence>
<evidence type="ECO:0000313" key="1">
    <source>
        <dbReference type="EMBL" id="VDO46635.1"/>
    </source>
</evidence>
<dbReference type="PANTHER" id="PTHR10492">
    <property type="match status" value="1"/>
</dbReference>
<dbReference type="Proteomes" id="UP000267606">
    <property type="component" value="Unassembled WGS sequence"/>
</dbReference>
<evidence type="ECO:0000313" key="2">
    <source>
        <dbReference type="Proteomes" id="UP000267606"/>
    </source>
</evidence>
<reference evidence="1 2" key="2">
    <citation type="submission" date="2018-11" db="EMBL/GenBank/DDBJ databases">
        <authorList>
            <consortium name="Pathogen Informatics"/>
        </authorList>
    </citation>
    <scope>NUCLEOTIDE SEQUENCE [LARGE SCALE GENOMIC DNA]</scope>
</reference>
<dbReference type="AlphaFoldDB" id="A0A183HG57"/>
<gene>
    <name evidence="1" type="ORF">OFLC_LOCUS6469</name>
</gene>
<dbReference type="STRING" id="387005.A0A183HG57"/>
<name>A0A183HG57_9BILA</name>
<protein>
    <submittedName>
        <fullName evidence="3">Tubulin_C domain-containing protein</fullName>
    </submittedName>
</protein>
<dbReference type="WBParaSite" id="OFLC_0000646801-mRNA-1">
    <property type="protein sequence ID" value="OFLC_0000646801-mRNA-1"/>
    <property type="gene ID" value="OFLC_0000646801"/>
</dbReference>
<organism evidence="3">
    <name type="scientific">Onchocerca flexuosa</name>
    <dbReference type="NCBI Taxonomy" id="387005"/>
    <lineage>
        <taxon>Eukaryota</taxon>
        <taxon>Metazoa</taxon>
        <taxon>Ecdysozoa</taxon>
        <taxon>Nematoda</taxon>
        <taxon>Chromadorea</taxon>
        <taxon>Rhabditida</taxon>
        <taxon>Spirurina</taxon>
        <taxon>Spiruromorpha</taxon>
        <taxon>Filarioidea</taxon>
        <taxon>Onchocercidae</taxon>
        <taxon>Onchocerca</taxon>
    </lineage>
</organism>
<sequence>MLLVNVPVPTSFQQLKIVNGVTHATFCSACQAFNLLENDQHWNICIYDACNMSHPNQIRTLSAIILTACSPSSPIELWEKYKSHMAEDILHRIRSENSNLNMDFTVEIYNEALIMIEDLCLQIAKKVLDQLGMSSPNRSASASFDIKLHREQN</sequence>
<dbReference type="PANTHER" id="PTHR10492:SF57">
    <property type="entry name" value="ATP-DEPENDENT DNA HELICASE"/>
    <property type="match status" value="1"/>
</dbReference>
<reference evidence="3" key="1">
    <citation type="submission" date="2016-06" db="UniProtKB">
        <authorList>
            <consortium name="WormBaseParasite"/>
        </authorList>
    </citation>
    <scope>IDENTIFICATION</scope>
</reference>
<dbReference type="EMBL" id="UZAJ01006160">
    <property type="protein sequence ID" value="VDO46635.1"/>
    <property type="molecule type" value="Genomic_DNA"/>
</dbReference>
<accession>A0A183HG57</accession>
<proteinExistence type="predicted"/>